<feature type="compositionally biased region" description="Low complexity" evidence="6">
    <location>
        <begin position="15"/>
        <end position="32"/>
    </location>
</feature>
<feature type="domain" description="Aminotransferase class I/classII large" evidence="7">
    <location>
        <begin position="87"/>
        <end position="382"/>
    </location>
</feature>
<comment type="catalytic activity">
    <reaction evidence="5">
        <text>6-carboxyhexanoyl-[ACP] + L-alanine + H(+) = (8S)-8-amino-7-oxononanoate + holo-[ACP] + CO2</text>
        <dbReference type="Rhea" id="RHEA:42288"/>
        <dbReference type="Rhea" id="RHEA-COMP:9685"/>
        <dbReference type="Rhea" id="RHEA-COMP:9955"/>
        <dbReference type="ChEBI" id="CHEBI:15378"/>
        <dbReference type="ChEBI" id="CHEBI:16526"/>
        <dbReference type="ChEBI" id="CHEBI:57972"/>
        <dbReference type="ChEBI" id="CHEBI:64479"/>
        <dbReference type="ChEBI" id="CHEBI:78846"/>
        <dbReference type="ChEBI" id="CHEBI:149468"/>
        <dbReference type="EC" id="2.3.1.47"/>
    </reaction>
</comment>
<feature type="region of interest" description="Disordered" evidence="6">
    <location>
        <begin position="1"/>
        <end position="40"/>
    </location>
</feature>
<keyword evidence="9" id="KW-1185">Reference proteome</keyword>
<dbReference type="SUPFAM" id="SSF53383">
    <property type="entry name" value="PLP-dependent transferases"/>
    <property type="match status" value="1"/>
</dbReference>
<dbReference type="AlphaFoldDB" id="A0A3A5H9F7"/>
<evidence type="ECO:0000256" key="5">
    <source>
        <dbReference type="ARBA" id="ARBA00047715"/>
    </source>
</evidence>
<evidence type="ECO:0000256" key="4">
    <source>
        <dbReference type="ARBA" id="ARBA00022898"/>
    </source>
</evidence>
<dbReference type="Gene3D" id="3.90.1150.10">
    <property type="entry name" value="Aspartate Aminotransferase, domain 1"/>
    <property type="match status" value="1"/>
</dbReference>
<dbReference type="PANTHER" id="PTHR13693">
    <property type="entry name" value="CLASS II AMINOTRANSFERASE/8-AMINO-7-OXONONANOATE SYNTHASE"/>
    <property type="match status" value="1"/>
</dbReference>
<dbReference type="GO" id="GO:0009102">
    <property type="term" value="P:biotin biosynthetic process"/>
    <property type="evidence" value="ECO:0007669"/>
    <property type="project" value="TreeGrafter"/>
</dbReference>
<dbReference type="EC" id="2.3.1.47" evidence="2"/>
<evidence type="ECO:0000256" key="1">
    <source>
        <dbReference type="ARBA" id="ARBA00001933"/>
    </source>
</evidence>
<reference evidence="9" key="1">
    <citation type="submission" date="2018-09" db="EMBL/GenBank/DDBJ databases">
        <authorList>
            <person name="Zhu H."/>
        </authorList>
    </citation>
    <scope>NUCLEOTIDE SEQUENCE [LARGE SCALE GENOMIC DNA]</scope>
    <source>
        <strain evidence="9">K1W22B-1</strain>
    </source>
</reference>
<dbReference type="Proteomes" id="UP000276542">
    <property type="component" value="Unassembled WGS sequence"/>
</dbReference>
<dbReference type="InterPro" id="IPR015421">
    <property type="entry name" value="PyrdxlP-dep_Trfase_major"/>
</dbReference>
<dbReference type="GO" id="GO:0008710">
    <property type="term" value="F:8-amino-7-oxononanoate synthase activity"/>
    <property type="evidence" value="ECO:0007669"/>
    <property type="project" value="UniProtKB-EC"/>
</dbReference>
<evidence type="ECO:0000256" key="3">
    <source>
        <dbReference type="ARBA" id="ARBA00022679"/>
    </source>
</evidence>
<proteinExistence type="predicted"/>
<dbReference type="Gene3D" id="3.40.640.10">
    <property type="entry name" value="Type I PLP-dependent aspartate aminotransferase-like (Major domain)"/>
    <property type="match status" value="1"/>
</dbReference>
<protein>
    <recommendedName>
        <fullName evidence="2">8-amino-7-oxononanoate synthase</fullName>
        <ecNumber evidence="2">2.3.1.47</ecNumber>
    </recommendedName>
</protein>
<sequence>MSTSPRPPRGHRRSAPASSSTPRRTAPRPGSTWPARRTRRCPPHCWRASWPGTGSVPDVDLTSGHFLGLRPAAVAGGPLTTGRPAVVGEPPSHTQLALRLAQTVGAADAVLSRTSFHALLDAIATRPAGAVVLVDEAIYPVGRWAAAAATAEGGTVRTFRHQDVRDVRRLTRQARGPVVVVTDGLCGSCLRPAPLAALADLAADRNGHLVVDDSLAAGVGPGGAGTADWLTTAPERMLWVASLAKGYAAPVAAAAGPADLVALVRSEGPTRMHSSPASACDVDALRQGLADPTVPGRRTRLAAHVARIRSHLERLGLAPLGAPFAVICTEGGRRDPLDLQRRLAMCGVRALATRGRCTGRPTLTLCLRADLTSADLDRLEDALSWAAGGQAA</sequence>
<dbReference type="GO" id="GO:0030170">
    <property type="term" value="F:pyridoxal phosphate binding"/>
    <property type="evidence" value="ECO:0007669"/>
    <property type="project" value="InterPro"/>
</dbReference>
<dbReference type="OrthoDB" id="9807157at2"/>
<evidence type="ECO:0000313" key="8">
    <source>
        <dbReference type="EMBL" id="RJS47279.1"/>
    </source>
</evidence>
<dbReference type="GO" id="GO:0008483">
    <property type="term" value="F:transaminase activity"/>
    <property type="evidence" value="ECO:0007669"/>
    <property type="project" value="UniProtKB-KW"/>
</dbReference>
<organism evidence="8 9">
    <name type="scientific">Nocardioides cavernaquae</name>
    <dbReference type="NCBI Taxonomy" id="2321396"/>
    <lineage>
        <taxon>Bacteria</taxon>
        <taxon>Bacillati</taxon>
        <taxon>Actinomycetota</taxon>
        <taxon>Actinomycetes</taxon>
        <taxon>Propionibacteriales</taxon>
        <taxon>Nocardioidaceae</taxon>
        <taxon>Nocardioides</taxon>
    </lineage>
</organism>
<dbReference type="EMBL" id="QYRP01000002">
    <property type="protein sequence ID" value="RJS47279.1"/>
    <property type="molecule type" value="Genomic_DNA"/>
</dbReference>
<dbReference type="InterPro" id="IPR015424">
    <property type="entry name" value="PyrdxlP-dep_Trfase"/>
</dbReference>
<gene>
    <name evidence="8" type="ORF">D4739_14310</name>
</gene>
<keyword evidence="4" id="KW-0663">Pyridoxal phosphate</keyword>
<evidence type="ECO:0000256" key="2">
    <source>
        <dbReference type="ARBA" id="ARBA00013187"/>
    </source>
</evidence>
<dbReference type="PANTHER" id="PTHR13693:SF100">
    <property type="entry name" value="8-AMINO-7-OXONONANOATE SYNTHASE"/>
    <property type="match status" value="1"/>
</dbReference>
<keyword evidence="8" id="KW-0032">Aminotransferase</keyword>
<comment type="caution">
    <text evidence="8">The sequence shown here is derived from an EMBL/GenBank/DDBJ whole genome shotgun (WGS) entry which is preliminary data.</text>
</comment>
<dbReference type="InterPro" id="IPR004839">
    <property type="entry name" value="Aminotransferase_I/II_large"/>
</dbReference>
<keyword evidence="3 8" id="KW-0808">Transferase</keyword>
<evidence type="ECO:0000259" key="7">
    <source>
        <dbReference type="Pfam" id="PF00155"/>
    </source>
</evidence>
<dbReference type="InterPro" id="IPR015422">
    <property type="entry name" value="PyrdxlP-dep_Trfase_small"/>
</dbReference>
<dbReference type="Pfam" id="PF00155">
    <property type="entry name" value="Aminotran_1_2"/>
    <property type="match status" value="1"/>
</dbReference>
<accession>A0A3A5H9F7</accession>
<comment type="cofactor">
    <cofactor evidence="1">
        <name>pyridoxal 5'-phosphate</name>
        <dbReference type="ChEBI" id="CHEBI:597326"/>
    </cofactor>
</comment>
<dbReference type="InterPro" id="IPR050087">
    <property type="entry name" value="AON_synthase_class-II"/>
</dbReference>
<evidence type="ECO:0000313" key="9">
    <source>
        <dbReference type="Proteomes" id="UP000276542"/>
    </source>
</evidence>
<name>A0A3A5H9F7_9ACTN</name>
<evidence type="ECO:0000256" key="6">
    <source>
        <dbReference type="SAM" id="MobiDB-lite"/>
    </source>
</evidence>